<dbReference type="InterPro" id="IPR009061">
    <property type="entry name" value="DNA-bd_dom_put_sf"/>
</dbReference>
<protein>
    <submittedName>
        <fullName evidence="3">MerR family transcriptional regulator</fullName>
    </submittedName>
</protein>
<dbReference type="GO" id="GO:0003677">
    <property type="term" value="F:DNA binding"/>
    <property type="evidence" value="ECO:0007669"/>
    <property type="project" value="UniProtKB-KW"/>
</dbReference>
<proteinExistence type="predicted"/>
<evidence type="ECO:0000313" key="3">
    <source>
        <dbReference type="EMBL" id="QGF24062.1"/>
    </source>
</evidence>
<dbReference type="InterPro" id="IPR000551">
    <property type="entry name" value="MerR-type_HTH_dom"/>
</dbReference>
<accession>A0A5Q2FB18</accession>
<keyword evidence="4" id="KW-1185">Reference proteome</keyword>
<dbReference type="Proteomes" id="UP000386847">
    <property type="component" value="Chromosome"/>
</dbReference>
<gene>
    <name evidence="3" type="ORF">Rai3103_10645</name>
</gene>
<dbReference type="Pfam" id="PF13411">
    <property type="entry name" value="MerR_1"/>
    <property type="match status" value="1"/>
</dbReference>
<dbReference type="PANTHER" id="PTHR30204:SF98">
    <property type="entry name" value="HTH-TYPE TRANSCRIPTIONAL REGULATOR ADHR"/>
    <property type="match status" value="1"/>
</dbReference>
<dbReference type="AlphaFoldDB" id="A0A5Q2FB18"/>
<dbReference type="EMBL" id="CP045725">
    <property type="protein sequence ID" value="QGF24062.1"/>
    <property type="molecule type" value="Genomic_DNA"/>
</dbReference>
<dbReference type="Gene3D" id="1.10.1660.10">
    <property type="match status" value="1"/>
</dbReference>
<dbReference type="SMART" id="SM00422">
    <property type="entry name" value="HTH_MERR"/>
    <property type="match status" value="1"/>
</dbReference>
<dbReference type="KEGG" id="rain:Rai3103_10645"/>
<organism evidence="3 4">
    <name type="scientific">Raineyella fluvialis</name>
    <dbReference type="NCBI Taxonomy" id="2662261"/>
    <lineage>
        <taxon>Bacteria</taxon>
        <taxon>Bacillati</taxon>
        <taxon>Actinomycetota</taxon>
        <taxon>Actinomycetes</taxon>
        <taxon>Propionibacteriales</taxon>
        <taxon>Propionibacteriaceae</taxon>
        <taxon>Raineyella</taxon>
    </lineage>
</organism>
<evidence type="ECO:0000256" key="1">
    <source>
        <dbReference type="ARBA" id="ARBA00023125"/>
    </source>
</evidence>
<dbReference type="PRINTS" id="PR00040">
    <property type="entry name" value="HTHMERR"/>
</dbReference>
<dbReference type="PROSITE" id="PS50937">
    <property type="entry name" value="HTH_MERR_2"/>
    <property type="match status" value="1"/>
</dbReference>
<evidence type="ECO:0000259" key="2">
    <source>
        <dbReference type="PROSITE" id="PS50937"/>
    </source>
</evidence>
<dbReference type="InterPro" id="IPR047057">
    <property type="entry name" value="MerR_fam"/>
</dbReference>
<dbReference type="RefSeq" id="WP_153572591.1">
    <property type="nucleotide sequence ID" value="NZ_CP045725.1"/>
</dbReference>
<dbReference type="GO" id="GO:0003700">
    <property type="term" value="F:DNA-binding transcription factor activity"/>
    <property type="evidence" value="ECO:0007669"/>
    <property type="project" value="InterPro"/>
</dbReference>
<feature type="domain" description="HTH merR-type" evidence="2">
    <location>
        <begin position="1"/>
        <end position="70"/>
    </location>
</feature>
<evidence type="ECO:0000313" key="4">
    <source>
        <dbReference type="Proteomes" id="UP000386847"/>
    </source>
</evidence>
<keyword evidence="1" id="KW-0238">DNA-binding</keyword>
<sequence length="215" mass="22442">MRISELSRLGGVPTATVKYYLREGLLPAGRLTSATQAQYDEGHLSRLRLIRALVGPGGLSIAAVRSVLEAIDDPPESPLELLGRATEALSMEQAEGAARSRDDAGARRMVTALGWSIAESGAAIGELAAALDAIDEAQLTLLEGGVARYAEVLHGLAVEEVATVPDNSPEAAVRQVVLGTVLIEPLLLALRRLALQDAAGRRFGVSEGDAQSTGV</sequence>
<dbReference type="CDD" id="cd04780">
    <property type="entry name" value="HTH_MerR-like_sg5"/>
    <property type="match status" value="1"/>
</dbReference>
<dbReference type="SUPFAM" id="SSF46955">
    <property type="entry name" value="Putative DNA-binding domain"/>
    <property type="match status" value="1"/>
</dbReference>
<reference evidence="3 4" key="1">
    <citation type="submission" date="2019-10" db="EMBL/GenBank/DDBJ databases">
        <title>Genomic analysis of Raineyella sp. CBA3103.</title>
        <authorList>
            <person name="Roh S.W."/>
        </authorList>
    </citation>
    <scope>NUCLEOTIDE SEQUENCE [LARGE SCALE GENOMIC DNA]</scope>
    <source>
        <strain evidence="3 4">CBA3103</strain>
    </source>
</reference>
<dbReference type="PANTHER" id="PTHR30204">
    <property type="entry name" value="REDOX-CYCLING DRUG-SENSING TRANSCRIPTIONAL ACTIVATOR SOXR"/>
    <property type="match status" value="1"/>
</dbReference>
<name>A0A5Q2FB18_9ACTN</name>